<organism evidence="2 3">
    <name type="scientific">Podospora didyma</name>
    <dbReference type="NCBI Taxonomy" id="330526"/>
    <lineage>
        <taxon>Eukaryota</taxon>
        <taxon>Fungi</taxon>
        <taxon>Dikarya</taxon>
        <taxon>Ascomycota</taxon>
        <taxon>Pezizomycotina</taxon>
        <taxon>Sordariomycetes</taxon>
        <taxon>Sordariomycetidae</taxon>
        <taxon>Sordariales</taxon>
        <taxon>Podosporaceae</taxon>
        <taxon>Podospora</taxon>
    </lineage>
</organism>
<dbReference type="EMBL" id="JAULSW010000002">
    <property type="protein sequence ID" value="KAK3390956.1"/>
    <property type="molecule type" value="Genomic_DNA"/>
</dbReference>
<dbReference type="Gene3D" id="2.130.10.10">
    <property type="entry name" value="YVTN repeat-like/Quinoprotein amine dehydrogenase"/>
    <property type="match status" value="1"/>
</dbReference>
<dbReference type="InterPro" id="IPR015943">
    <property type="entry name" value="WD40/YVTN_repeat-like_dom_sf"/>
</dbReference>
<evidence type="ECO:0000256" key="1">
    <source>
        <dbReference type="ARBA" id="ARBA00005564"/>
    </source>
</evidence>
<dbReference type="InterPro" id="IPR050282">
    <property type="entry name" value="Cycloisomerase_2"/>
</dbReference>
<evidence type="ECO:0000313" key="2">
    <source>
        <dbReference type="EMBL" id="KAK3390956.1"/>
    </source>
</evidence>
<dbReference type="GO" id="GO:0017057">
    <property type="term" value="F:6-phosphogluconolactonase activity"/>
    <property type="evidence" value="ECO:0007669"/>
    <property type="project" value="TreeGrafter"/>
</dbReference>
<dbReference type="PANTHER" id="PTHR30344:SF1">
    <property type="entry name" value="6-PHOSPHOGLUCONOLACTONASE"/>
    <property type="match status" value="1"/>
</dbReference>
<evidence type="ECO:0000313" key="3">
    <source>
        <dbReference type="Proteomes" id="UP001285441"/>
    </source>
</evidence>
<keyword evidence="3" id="KW-1185">Reference proteome</keyword>
<comment type="similarity">
    <text evidence="1">Belongs to the cycloisomerase 2 family.</text>
</comment>
<dbReference type="PANTHER" id="PTHR30344">
    <property type="entry name" value="6-PHOSPHOGLUCONOLACTONASE-RELATED"/>
    <property type="match status" value="1"/>
</dbReference>
<dbReference type="InterPro" id="IPR011048">
    <property type="entry name" value="Haem_d1_sf"/>
</dbReference>
<name>A0AAE0P043_9PEZI</name>
<gene>
    <name evidence="2" type="ORF">B0H63DRAFT_128093</name>
</gene>
<protein>
    <submittedName>
        <fullName evidence="2">Lactonase, 7-bladed beta-propeller-domain-containing protein</fullName>
    </submittedName>
</protein>
<comment type="caution">
    <text evidence="2">The sequence shown here is derived from an EMBL/GenBank/DDBJ whole genome shotgun (WGS) entry which is preliminary data.</text>
</comment>
<dbReference type="Proteomes" id="UP001285441">
    <property type="component" value="Unassembled WGS sequence"/>
</dbReference>
<accession>A0AAE0P043</accession>
<reference evidence="2" key="1">
    <citation type="journal article" date="2023" name="Mol. Phylogenet. Evol.">
        <title>Genome-scale phylogeny and comparative genomics of the fungal order Sordariales.</title>
        <authorList>
            <person name="Hensen N."/>
            <person name="Bonometti L."/>
            <person name="Westerberg I."/>
            <person name="Brannstrom I.O."/>
            <person name="Guillou S."/>
            <person name="Cros-Aarteil S."/>
            <person name="Calhoun S."/>
            <person name="Haridas S."/>
            <person name="Kuo A."/>
            <person name="Mondo S."/>
            <person name="Pangilinan J."/>
            <person name="Riley R."/>
            <person name="LaButti K."/>
            <person name="Andreopoulos B."/>
            <person name="Lipzen A."/>
            <person name="Chen C."/>
            <person name="Yan M."/>
            <person name="Daum C."/>
            <person name="Ng V."/>
            <person name="Clum A."/>
            <person name="Steindorff A."/>
            <person name="Ohm R.A."/>
            <person name="Martin F."/>
            <person name="Silar P."/>
            <person name="Natvig D.O."/>
            <person name="Lalanne C."/>
            <person name="Gautier V."/>
            <person name="Ament-Velasquez S.L."/>
            <person name="Kruys A."/>
            <person name="Hutchinson M.I."/>
            <person name="Powell A.J."/>
            <person name="Barry K."/>
            <person name="Miller A.N."/>
            <person name="Grigoriev I.V."/>
            <person name="Debuchy R."/>
            <person name="Gladieux P."/>
            <person name="Hiltunen Thoren M."/>
            <person name="Johannesson H."/>
        </authorList>
    </citation>
    <scope>NUCLEOTIDE SEQUENCE</scope>
    <source>
        <strain evidence="2">CBS 232.78</strain>
    </source>
</reference>
<dbReference type="SUPFAM" id="SSF51004">
    <property type="entry name" value="C-terminal (heme d1) domain of cytochrome cd1-nitrite reductase"/>
    <property type="match status" value="1"/>
</dbReference>
<sequence length="394" mass="41071">MWPSGFPAVVVPVLALFSASSATLLLATSYAGTLTTLNLTLTGTRGSLQTLTTSTECGTQPSWLTLAGGVLYCVDESFGKKNGTLASFTVSDDGTLALLQKVGTITGPVNTVVYGNAGRGLAVAEYSGAGLNTFNVANPREIAPVQADTFVLPHPGVNPARQESPHPHQATLDPTGRFLLVPDLGSDLIRIFALDLTNLGYTAVAPLVVAPGSGPRHAAFLVSRNQVFLYVISELANTITGYKVSYYAAGLGFSQFYISSTHGEGQPPPASGASAGEITLSPDSKFLTISSRGESTLSIPNFDATNSTELPSDPLVTFSIDKETGVLTHLQTFAAGGLIPRHFSFNKAGTLVAVALQGSSRVVIISRDLGTGLFIDYVATADIAGEVNNIIFNE</sequence>
<reference evidence="2" key="2">
    <citation type="submission" date="2023-06" db="EMBL/GenBank/DDBJ databases">
        <authorList>
            <consortium name="Lawrence Berkeley National Laboratory"/>
            <person name="Haridas S."/>
            <person name="Hensen N."/>
            <person name="Bonometti L."/>
            <person name="Westerberg I."/>
            <person name="Brannstrom I.O."/>
            <person name="Guillou S."/>
            <person name="Cros-Aarteil S."/>
            <person name="Calhoun S."/>
            <person name="Kuo A."/>
            <person name="Mondo S."/>
            <person name="Pangilinan J."/>
            <person name="Riley R."/>
            <person name="LaButti K."/>
            <person name="Andreopoulos B."/>
            <person name="Lipzen A."/>
            <person name="Chen C."/>
            <person name="Yanf M."/>
            <person name="Daum C."/>
            <person name="Ng V."/>
            <person name="Clum A."/>
            <person name="Steindorff A."/>
            <person name="Ohm R."/>
            <person name="Martin F."/>
            <person name="Silar P."/>
            <person name="Natvig D."/>
            <person name="Lalanne C."/>
            <person name="Gautier V."/>
            <person name="Ament-velasquez S.L."/>
            <person name="Kruys A."/>
            <person name="Hutchinson M.I."/>
            <person name="Powell A.J."/>
            <person name="Barry K."/>
            <person name="Miller A.N."/>
            <person name="Grigoriev I.V."/>
            <person name="Debuchy R."/>
            <person name="Gladieux P."/>
            <person name="Thoren M.H."/>
            <person name="Johannesson H."/>
        </authorList>
    </citation>
    <scope>NUCLEOTIDE SEQUENCE</scope>
    <source>
        <strain evidence="2">CBS 232.78</strain>
    </source>
</reference>
<dbReference type="AlphaFoldDB" id="A0AAE0P043"/>
<dbReference type="InterPro" id="IPR019405">
    <property type="entry name" value="Lactonase_7-beta_prop"/>
</dbReference>
<proteinExistence type="inferred from homology"/>
<dbReference type="Pfam" id="PF10282">
    <property type="entry name" value="Lactonase"/>
    <property type="match status" value="1"/>
</dbReference>